<sequence length="435" mass="49884">MGKKARICLFCMLFLCGCVRYEVKQNSDPIHEYGESAADIGKGEHYHYYIHSIHCEIEAINDKSEQLVKQLKKDFIKEAKQAENAELTIDWKSYLKEERYISILYQVETRFDDTSKTTYHAIHYDLKQSDFFDLEDVFGESGFAKIAQLSREQLRNRYPEQSDSLAFSIGSETLPQNFACFVLKKDQLKLYFDQDMLYPFAVQVCLGYEMIDETMEKETVQTIVPYDDVLNEPLRLIDPDKPMVAITFDDGPLPRYTGAILDVLQEEQACATFFILGSRANLAPELLQRMILEGSEIGNHTYSHKQLTTLSRSAIEEEITRSQAALQAITGKAPKLLRPPYGSHNDVVDACMSENDLLYAGWSVDTQDWKLRDAQQITSRVLKEVRDGDIILMHDMYPSTVEALKAILSQLKEEGYQFVTVSELLQYREVPLPHG</sequence>
<gene>
    <name evidence="4" type="ORF">NE663_08805</name>
</gene>
<dbReference type="Proteomes" id="UP001524435">
    <property type="component" value="Unassembled WGS sequence"/>
</dbReference>
<dbReference type="PANTHER" id="PTHR10587">
    <property type="entry name" value="GLYCOSYL TRANSFERASE-RELATED"/>
    <property type="match status" value="1"/>
</dbReference>
<dbReference type="EMBL" id="JANGCH010000013">
    <property type="protein sequence ID" value="MCQ5122355.1"/>
    <property type="molecule type" value="Genomic_DNA"/>
</dbReference>
<dbReference type="Pfam" id="PF01522">
    <property type="entry name" value="Polysacc_deac_1"/>
    <property type="match status" value="1"/>
</dbReference>
<evidence type="ECO:0000259" key="3">
    <source>
        <dbReference type="PROSITE" id="PS51677"/>
    </source>
</evidence>
<evidence type="ECO:0000256" key="1">
    <source>
        <dbReference type="ARBA" id="ARBA00022723"/>
    </source>
</evidence>
<dbReference type="Gene3D" id="3.20.20.370">
    <property type="entry name" value="Glycoside hydrolase/deacetylase"/>
    <property type="match status" value="1"/>
</dbReference>
<dbReference type="InterPro" id="IPR011330">
    <property type="entry name" value="Glyco_hydro/deAcase_b/a-brl"/>
</dbReference>
<name>A0ABT1SMN0_9FIRM</name>
<evidence type="ECO:0000313" key="4">
    <source>
        <dbReference type="EMBL" id="MCQ5122355.1"/>
    </source>
</evidence>
<keyword evidence="1" id="KW-0479">Metal-binding</keyword>
<protein>
    <submittedName>
        <fullName evidence="4">Polysaccharide deacetylase family protein</fullName>
    </submittedName>
</protein>
<dbReference type="PANTHER" id="PTHR10587:SF133">
    <property type="entry name" value="CHITIN DEACETYLASE 1-RELATED"/>
    <property type="match status" value="1"/>
</dbReference>
<accession>A0ABT1SMN0</accession>
<feature type="domain" description="NodB homology" evidence="3">
    <location>
        <begin position="242"/>
        <end position="419"/>
    </location>
</feature>
<keyword evidence="2" id="KW-0378">Hydrolase</keyword>
<keyword evidence="5" id="KW-1185">Reference proteome</keyword>
<evidence type="ECO:0000256" key="2">
    <source>
        <dbReference type="ARBA" id="ARBA00022801"/>
    </source>
</evidence>
<reference evidence="4 5" key="1">
    <citation type="submission" date="2022-06" db="EMBL/GenBank/DDBJ databases">
        <title>Isolation of gut microbiota from human fecal samples.</title>
        <authorList>
            <person name="Pamer E.G."/>
            <person name="Barat B."/>
            <person name="Waligurski E."/>
            <person name="Medina S."/>
            <person name="Paddock L."/>
            <person name="Mostad J."/>
        </authorList>
    </citation>
    <scope>NUCLEOTIDE SEQUENCE [LARGE SCALE GENOMIC DNA]</scope>
    <source>
        <strain evidence="4 5">DFI.6.1</strain>
    </source>
</reference>
<evidence type="ECO:0000313" key="5">
    <source>
        <dbReference type="Proteomes" id="UP001524435"/>
    </source>
</evidence>
<dbReference type="PROSITE" id="PS51257">
    <property type="entry name" value="PROKAR_LIPOPROTEIN"/>
    <property type="match status" value="1"/>
</dbReference>
<dbReference type="InterPro" id="IPR050248">
    <property type="entry name" value="Polysacc_deacetylase_ArnD"/>
</dbReference>
<proteinExistence type="predicted"/>
<organism evidence="4 5">
    <name type="scientific">Massilicoli timonensis</name>
    <dbReference type="NCBI Taxonomy" id="2015901"/>
    <lineage>
        <taxon>Bacteria</taxon>
        <taxon>Bacillati</taxon>
        <taxon>Bacillota</taxon>
        <taxon>Erysipelotrichia</taxon>
        <taxon>Erysipelotrichales</taxon>
        <taxon>Erysipelotrichaceae</taxon>
        <taxon>Massilicoli</taxon>
    </lineage>
</organism>
<dbReference type="RefSeq" id="WP_102265823.1">
    <property type="nucleotide sequence ID" value="NZ_CALVCM010000007.1"/>
</dbReference>
<dbReference type="SUPFAM" id="SSF88713">
    <property type="entry name" value="Glycoside hydrolase/deacetylase"/>
    <property type="match status" value="1"/>
</dbReference>
<comment type="caution">
    <text evidence="4">The sequence shown here is derived from an EMBL/GenBank/DDBJ whole genome shotgun (WGS) entry which is preliminary data.</text>
</comment>
<dbReference type="PROSITE" id="PS51677">
    <property type="entry name" value="NODB"/>
    <property type="match status" value="1"/>
</dbReference>
<dbReference type="CDD" id="cd10954">
    <property type="entry name" value="CE4_CtAXE_like"/>
    <property type="match status" value="1"/>
</dbReference>
<dbReference type="InterPro" id="IPR002509">
    <property type="entry name" value="NODB_dom"/>
</dbReference>